<organism evidence="1">
    <name type="scientific">Ophidiomyces ophidiicola</name>
    <dbReference type="NCBI Taxonomy" id="1387563"/>
    <lineage>
        <taxon>Eukaryota</taxon>
        <taxon>Fungi</taxon>
        <taxon>Dikarya</taxon>
        <taxon>Ascomycota</taxon>
        <taxon>Pezizomycotina</taxon>
        <taxon>Eurotiomycetes</taxon>
        <taxon>Eurotiomycetidae</taxon>
        <taxon>Onygenales</taxon>
        <taxon>Onygenaceae</taxon>
        <taxon>Ophidiomyces</taxon>
    </lineage>
</organism>
<reference evidence="1" key="1">
    <citation type="journal article" date="2022" name="bioRxiv">
        <title>Population genetic analysis of Ophidiomyces ophidiicola, the causative agent of snake fungal disease, indicates recent introductions to the USA.</title>
        <authorList>
            <person name="Ladner J.T."/>
            <person name="Palmer J.M."/>
            <person name="Ettinger C.L."/>
            <person name="Stajich J.E."/>
            <person name="Farrell T.M."/>
            <person name="Glorioso B.M."/>
            <person name="Lawson B."/>
            <person name="Price S.J."/>
            <person name="Stengle A.G."/>
            <person name="Grear D.A."/>
            <person name="Lorch J.M."/>
        </authorList>
    </citation>
    <scope>NUCLEOTIDE SEQUENCE</scope>
    <source>
        <strain evidence="1">NWHC 24266-5</strain>
    </source>
</reference>
<name>A0ACB8V3Y2_9EURO</name>
<proteinExistence type="predicted"/>
<accession>A0ACB8V3Y2</accession>
<sequence length="228" mass="25352">MSLTSGYQVGHHKSSLSKERTLKSLYIDQLVKILKLQNPRTEFDPTGEYRNGVFDTDPYQTLYLFIDVKTNGTEAWKYISESLQPLRELRYLTGVVKGVKVPGPITVIGTGNTPLSLVSGLDTRDFFYDGPLSGLESRNITDLISPVASTSLTGAIGSIGSDNIPFTDAQLEIIKAQIKVAKSRKILARYWGTPGWPIRKRNEIWRALLNEGVGLLNVDDLRAVGEYF</sequence>
<comment type="caution">
    <text evidence="1">The sequence shown here is derived from an EMBL/GenBank/DDBJ whole genome shotgun (WGS) entry which is preliminary data.</text>
</comment>
<dbReference type="EMBL" id="JALBCA010000008">
    <property type="protein sequence ID" value="KAI2392108.1"/>
    <property type="molecule type" value="Genomic_DNA"/>
</dbReference>
<protein>
    <submittedName>
        <fullName evidence="1">Altered inheritance of mitochondria protein 6</fullName>
    </submittedName>
</protein>
<evidence type="ECO:0000313" key="1">
    <source>
        <dbReference type="EMBL" id="KAI2392108.1"/>
    </source>
</evidence>
<gene>
    <name evidence="1" type="primary">AIM6_1</name>
    <name evidence="1" type="ORF">LOY88_000764</name>
</gene>